<reference evidence="1 2" key="1">
    <citation type="submission" date="2018-01" db="EMBL/GenBank/DDBJ databases">
        <title>Lactobacillus phages that infect wine-derived L. plantarum strains.</title>
        <authorList>
            <person name="Kyrkou I."/>
            <person name="Hestbjerg Hansen L."/>
        </authorList>
    </citation>
    <scope>NUCLEOTIDE SEQUENCE [LARGE SCALE GENOMIC DNA]</scope>
</reference>
<dbReference type="EMBL" id="MG765277">
    <property type="protein sequence ID" value="AUV60056.1"/>
    <property type="molecule type" value="Genomic_DNA"/>
</dbReference>
<evidence type="ECO:0000313" key="2">
    <source>
        <dbReference type="Proteomes" id="UP000241463"/>
    </source>
</evidence>
<dbReference type="KEGG" id="vg:54988605"/>
<accession>A0A2K9VCX9</accession>
<dbReference type="GeneID" id="54988605"/>
<dbReference type="Proteomes" id="UP000241463">
    <property type="component" value="Segment"/>
</dbReference>
<keyword evidence="2" id="KW-1185">Reference proteome</keyword>
<protein>
    <submittedName>
        <fullName evidence="1">Uncharacterized protein</fullName>
    </submittedName>
</protein>
<organism evidence="1 2">
    <name type="scientific">Lactobacillus phage Bacchae</name>
    <dbReference type="NCBI Taxonomy" id="2079429"/>
    <lineage>
        <taxon>Viruses</taxon>
        <taxon>Duplodnaviria</taxon>
        <taxon>Heunggongvirae</taxon>
        <taxon>Uroviricota</taxon>
        <taxon>Caudoviricetes</taxon>
        <taxon>Herelleviridae</taxon>
        <taxon>Harbinvirus</taxon>
        <taxon>Harbinvirus bacchae</taxon>
    </lineage>
</organism>
<dbReference type="RefSeq" id="YP_009798160.1">
    <property type="nucleotide sequence ID" value="NC_047924.1"/>
</dbReference>
<sequence length="129" mass="15165">MTTKISELEKLTQKHFDTIIDLANSFKDNNPYKQEFVSHLLYDYLYDVNAICRETTVQETAERLGGLRAYRQALAFDLEHLDLIIKIASQIFDDNTDSILSYSNDPTETIDITQDYLNDFYEIYNEYLK</sequence>
<name>A0A2K9VCX9_9CAUD</name>
<evidence type="ECO:0000313" key="1">
    <source>
        <dbReference type="EMBL" id="AUV60056.1"/>
    </source>
</evidence>
<proteinExistence type="predicted"/>